<dbReference type="GO" id="GO:0016757">
    <property type="term" value="F:glycosyltransferase activity"/>
    <property type="evidence" value="ECO:0007669"/>
    <property type="project" value="UniProtKB-KW"/>
</dbReference>
<accession>A0A9E6UNU8</accession>
<evidence type="ECO:0000313" key="4">
    <source>
        <dbReference type="Proteomes" id="UP000825701"/>
    </source>
</evidence>
<organism evidence="3 4">
    <name type="scientific">Chenggangzhangella methanolivorans</name>
    <dbReference type="NCBI Taxonomy" id="1437009"/>
    <lineage>
        <taxon>Bacteria</taxon>
        <taxon>Pseudomonadati</taxon>
        <taxon>Pseudomonadota</taxon>
        <taxon>Alphaproteobacteria</taxon>
        <taxon>Hyphomicrobiales</taxon>
        <taxon>Methylopilaceae</taxon>
        <taxon>Chenggangzhangella</taxon>
    </lineage>
</organism>
<dbReference type="InterPro" id="IPR000836">
    <property type="entry name" value="PRTase_dom"/>
</dbReference>
<keyword evidence="3" id="KW-0808">Transferase</keyword>
<name>A0A9E6UNU8_9HYPH</name>
<dbReference type="Proteomes" id="UP000825701">
    <property type="component" value="Chromosome"/>
</dbReference>
<dbReference type="InterPro" id="IPR029057">
    <property type="entry name" value="PRTase-like"/>
</dbReference>
<proteinExistence type="predicted"/>
<dbReference type="SUPFAM" id="SSF53271">
    <property type="entry name" value="PRTase-like"/>
    <property type="match status" value="1"/>
</dbReference>
<dbReference type="Gene3D" id="3.40.50.2020">
    <property type="match status" value="1"/>
</dbReference>
<keyword evidence="3" id="KW-0328">Glycosyltransferase</keyword>
<sequence>MALRALRDRDGLHADLLTGSIDVEVDRAAVPPIDLFGFAQRRNPKRGFLFVSRVLGRHIPVAPSAMQSSYDALARQCVMTGNKPILVIGMAETAVGLGAGVHRELVRRNPDRTVVYLTTTRHRLDAPLLATFEEEHSHATTHLIHEPADPEIMAAVREARSLVLVDDEMSTGKTFINLVAALRTSGITAEDVSLVTLTDWSDGKAVAAIGRGCRSVSLLSGRYSWTPDAKAPAIEMPHVDVTGAGAARIDPAKDWGRLGVLSHRDVPSEFARCRPGERILVLGTGEHVWRPFLLAEALEKNGAHVRYSSVTRSPIAVGHAIGSALAFSDNYGLGIANFAYNVDPALYDRIILCVETTADTIDPTLIEAISPEIVSDIDGVSP</sequence>
<protein>
    <submittedName>
        <fullName evidence="3">Phosphoribosyltransferase family protein</fullName>
    </submittedName>
</protein>
<evidence type="ECO:0000259" key="1">
    <source>
        <dbReference type="Pfam" id="PF12500"/>
    </source>
</evidence>
<dbReference type="InterPro" id="IPR041688">
    <property type="entry name" value="PRTase_2"/>
</dbReference>
<dbReference type="InterPro" id="IPR011214">
    <property type="entry name" value="UCP020967"/>
</dbReference>
<dbReference type="KEGG" id="cmet:K6K41_02740"/>
<reference evidence="3" key="1">
    <citation type="submission" date="2021-08" db="EMBL/GenBank/DDBJ databases">
        <authorList>
            <person name="Zhang H."/>
            <person name="Xu M."/>
            <person name="Yu Z."/>
            <person name="Yang L."/>
            <person name="Cai Y."/>
        </authorList>
    </citation>
    <scope>NUCLEOTIDE SEQUENCE</scope>
    <source>
        <strain evidence="3">CHL1</strain>
    </source>
</reference>
<dbReference type="RefSeq" id="WP_261403821.1">
    <property type="nucleotide sequence ID" value="NZ_CP081869.1"/>
</dbReference>
<dbReference type="PIRSF" id="PIRSF020967">
    <property type="entry name" value="UCP020967"/>
    <property type="match status" value="1"/>
</dbReference>
<feature type="domain" description="Orotate phosphoribosyltransferase-like" evidence="2">
    <location>
        <begin position="35"/>
        <end position="218"/>
    </location>
</feature>
<dbReference type="InterPro" id="IPR022537">
    <property type="entry name" value="TRSP_dom"/>
</dbReference>
<feature type="domain" description="TRSP" evidence="1">
    <location>
        <begin position="269"/>
        <end position="362"/>
    </location>
</feature>
<keyword evidence="4" id="KW-1185">Reference proteome</keyword>
<dbReference type="CDD" id="cd06223">
    <property type="entry name" value="PRTases_typeI"/>
    <property type="match status" value="1"/>
</dbReference>
<dbReference type="Pfam" id="PF12500">
    <property type="entry name" value="TRSP"/>
    <property type="match status" value="1"/>
</dbReference>
<dbReference type="AlphaFoldDB" id="A0A9E6UNU8"/>
<evidence type="ECO:0000313" key="3">
    <source>
        <dbReference type="EMBL" id="QZO00649.1"/>
    </source>
</evidence>
<evidence type="ECO:0000259" key="2">
    <source>
        <dbReference type="Pfam" id="PF15609"/>
    </source>
</evidence>
<dbReference type="Pfam" id="PF15609">
    <property type="entry name" value="PRTase_2"/>
    <property type="match status" value="1"/>
</dbReference>
<dbReference type="EMBL" id="CP081869">
    <property type="protein sequence ID" value="QZO00649.1"/>
    <property type="molecule type" value="Genomic_DNA"/>
</dbReference>
<gene>
    <name evidence="3" type="ORF">K6K41_02740</name>
</gene>